<keyword evidence="3" id="KW-1003">Cell membrane</keyword>
<sequence>MTHLSTGQAWGVLFLAGVFETVWALGLKYTDGFSRPGVVILVLTAMGISVWLLSISVRYLPMGAAYAVWTGIGVIGTVIGGIYLFGEPVLMARLLSIMLIIAGIVGLRIFHS</sequence>
<accession>A0A7V1LNE1</accession>
<evidence type="ECO:0000256" key="1">
    <source>
        <dbReference type="ARBA" id="ARBA00004651"/>
    </source>
</evidence>
<evidence type="ECO:0000256" key="3">
    <source>
        <dbReference type="ARBA" id="ARBA00022475"/>
    </source>
</evidence>
<dbReference type="InterPro" id="IPR000390">
    <property type="entry name" value="Small_drug/metabolite_transptr"/>
</dbReference>
<dbReference type="EMBL" id="DRLD01000309">
    <property type="protein sequence ID" value="HED11224.1"/>
    <property type="molecule type" value="Genomic_DNA"/>
</dbReference>
<dbReference type="AlphaFoldDB" id="A0A7V1LNE1"/>
<evidence type="ECO:0000256" key="2">
    <source>
        <dbReference type="ARBA" id="ARBA00022448"/>
    </source>
</evidence>
<dbReference type="FunFam" id="1.10.3730.20:FF:000001">
    <property type="entry name" value="Quaternary ammonium compound resistance transporter SugE"/>
    <property type="match status" value="1"/>
</dbReference>
<dbReference type="InterPro" id="IPR045324">
    <property type="entry name" value="Small_multidrug_res"/>
</dbReference>
<evidence type="ECO:0000256" key="7">
    <source>
        <dbReference type="ARBA" id="ARBA00038151"/>
    </source>
</evidence>
<evidence type="ECO:0000256" key="10">
    <source>
        <dbReference type="SAM" id="Phobius"/>
    </source>
</evidence>
<reference evidence="11" key="1">
    <citation type="journal article" date="2020" name="mSystems">
        <title>Genome- and Community-Level Interaction Insights into Carbon Utilization and Element Cycling Functions of Hydrothermarchaeota in Hydrothermal Sediment.</title>
        <authorList>
            <person name="Zhou Z."/>
            <person name="Liu Y."/>
            <person name="Xu W."/>
            <person name="Pan J."/>
            <person name="Luo Z.H."/>
            <person name="Li M."/>
        </authorList>
    </citation>
    <scope>NUCLEOTIDE SEQUENCE [LARGE SCALE GENOMIC DNA]</scope>
    <source>
        <strain evidence="11">HyVt-456</strain>
    </source>
</reference>
<evidence type="ECO:0000256" key="5">
    <source>
        <dbReference type="ARBA" id="ARBA00022989"/>
    </source>
</evidence>
<name>A0A7V1LNE1_CALAY</name>
<dbReference type="SUPFAM" id="SSF103481">
    <property type="entry name" value="Multidrug resistance efflux transporter EmrE"/>
    <property type="match status" value="1"/>
</dbReference>
<evidence type="ECO:0000256" key="9">
    <source>
        <dbReference type="RuleBase" id="RU003942"/>
    </source>
</evidence>
<dbReference type="PANTHER" id="PTHR30561:SF0">
    <property type="entry name" value="GUANIDINIUM EXPORTER"/>
    <property type="match status" value="1"/>
</dbReference>
<dbReference type="Pfam" id="PF00893">
    <property type="entry name" value="Multi_Drug_Res"/>
    <property type="match status" value="1"/>
</dbReference>
<dbReference type="Gene3D" id="1.10.3730.20">
    <property type="match status" value="1"/>
</dbReference>
<protein>
    <recommendedName>
        <fullName evidence="8">Guanidinium exporter</fullName>
    </recommendedName>
</protein>
<dbReference type="GO" id="GO:0005886">
    <property type="term" value="C:plasma membrane"/>
    <property type="evidence" value="ECO:0007669"/>
    <property type="project" value="UniProtKB-SubCell"/>
</dbReference>
<comment type="similarity">
    <text evidence="7">Belongs to the drug/metabolite transporter (DMT) superfamily. Small multidrug resistance (SMR) (TC 2.A.7.1) family. Gdx/SugE subfamily.</text>
</comment>
<evidence type="ECO:0000256" key="4">
    <source>
        <dbReference type="ARBA" id="ARBA00022692"/>
    </source>
</evidence>
<evidence type="ECO:0000256" key="6">
    <source>
        <dbReference type="ARBA" id="ARBA00023136"/>
    </source>
</evidence>
<organism evidence="11">
    <name type="scientific">Caldithrix abyssi</name>
    <dbReference type="NCBI Taxonomy" id="187145"/>
    <lineage>
        <taxon>Bacteria</taxon>
        <taxon>Pseudomonadati</taxon>
        <taxon>Calditrichota</taxon>
        <taxon>Calditrichia</taxon>
        <taxon>Calditrichales</taxon>
        <taxon>Calditrichaceae</taxon>
        <taxon>Caldithrix</taxon>
    </lineage>
</organism>
<feature type="transmembrane region" description="Helical" evidence="10">
    <location>
        <begin position="91"/>
        <end position="110"/>
    </location>
</feature>
<keyword evidence="2" id="KW-0813">Transport</keyword>
<comment type="caution">
    <text evidence="11">The sequence shown here is derived from an EMBL/GenBank/DDBJ whole genome shotgun (WGS) entry which is preliminary data.</text>
</comment>
<dbReference type="Proteomes" id="UP000886005">
    <property type="component" value="Unassembled WGS sequence"/>
</dbReference>
<feature type="transmembrane region" description="Helical" evidence="10">
    <location>
        <begin position="34"/>
        <end position="53"/>
    </location>
</feature>
<gene>
    <name evidence="11" type="ORF">ENJ10_11095</name>
</gene>
<keyword evidence="4 9" id="KW-0812">Transmembrane</keyword>
<proteinExistence type="inferred from homology"/>
<evidence type="ECO:0000256" key="8">
    <source>
        <dbReference type="ARBA" id="ARBA00039168"/>
    </source>
</evidence>
<dbReference type="GO" id="GO:0022857">
    <property type="term" value="F:transmembrane transporter activity"/>
    <property type="evidence" value="ECO:0007669"/>
    <property type="project" value="InterPro"/>
</dbReference>
<dbReference type="InterPro" id="IPR037185">
    <property type="entry name" value="EmrE-like"/>
</dbReference>
<keyword evidence="6 10" id="KW-0472">Membrane</keyword>
<dbReference type="PANTHER" id="PTHR30561">
    <property type="entry name" value="SMR FAMILY PROTON-DEPENDENT DRUG EFFLUX TRANSPORTER SUGE"/>
    <property type="match status" value="1"/>
</dbReference>
<feature type="transmembrane region" description="Helical" evidence="10">
    <location>
        <begin position="65"/>
        <end position="85"/>
    </location>
</feature>
<dbReference type="GO" id="GO:1990961">
    <property type="term" value="P:xenobiotic detoxification by transmembrane export across the plasma membrane"/>
    <property type="evidence" value="ECO:0007669"/>
    <property type="project" value="UniProtKB-ARBA"/>
</dbReference>
<keyword evidence="5 10" id="KW-1133">Transmembrane helix</keyword>
<comment type="subcellular location">
    <subcellularLocation>
        <location evidence="1 9">Cell membrane</location>
        <topology evidence="1 9">Multi-pass membrane protein</topology>
    </subcellularLocation>
</comment>
<evidence type="ECO:0000313" key="11">
    <source>
        <dbReference type="EMBL" id="HED11224.1"/>
    </source>
</evidence>